<protein>
    <submittedName>
        <fullName evidence="1">Uncharacterized protein</fullName>
    </submittedName>
</protein>
<dbReference type="AlphaFoldDB" id="A0AAV4IZP8"/>
<accession>A0AAV4IZP8</accession>
<proteinExistence type="predicted"/>
<name>A0AAV4IZP8_9GAST</name>
<sequence>MYLEFLGPASDVLMEDLRMKVFSQGRIRFTDHIQSEFTEGPHCIDQDLRDCTDAAQAWTTQWRDKIYDDDGAF</sequence>
<keyword evidence="2" id="KW-1185">Reference proteome</keyword>
<gene>
    <name evidence="1" type="ORF">ElyMa_001460200</name>
</gene>
<organism evidence="1 2">
    <name type="scientific">Elysia marginata</name>
    <dbReference type="NCBI Taxonomy" id="1093978"/>
    <lineage>
        <taxon>Eukaryota</taxon>
        <taxon>Metazoa</taxon>
        <taxon>Spiralia</taxon>
        <taxon>Lophotrochozoa</taxon>
        <taxon>Mollusca</taxon>
        <taxon>Gastropoda</taxon>
        <taxon>Heterobranchia</taxon>
        <taxon>Euthyneura</taxon>
        <taxon>Panpulmonata</taxon>
        <taxon>Sacoglossa</taxon>
        <taxon>Placobranchoidea</taxon>
        <taxon>Plakobranchidae</taxon>
        <taxon>Elysia</taxon>
    </lineage>
</organism>
<evidence type="ECO:0000313" key="1">
    <source>
        <dbReference type="EMBL" id="GFS15919.1"/>
    </source>
</evidence>
<reference evidence="1 2" key="1">
    <citation type="journal article" date="2021" name="Elife">
        <title>Chloroplast acquisition without the gene transfer in kleptoplastic sea slugs, Plakobranchus ocellatus.</title>
        <authorList>
            <person name="Maeda T."/>
            <person name="Takahashi S."/>
            <person name="Yoshida T."/>
            <person name="Shimamura S."/>
            <person name="Takaki Y."/>
            <person name="Nagai Y."/>
            <person name="Toyoda A."/>
            <person name="Suzuki Y."/>
            <person name="Arimoto A."/>
            <person name="Ishii H."/>
            <person name="Satoh N."/>
            <person name="Nishiyama T."/>
            <person name="Hasebe M."/>
            <person name="Maruyama T."/>
            <person name="Minagawa J."/>
            <person name="Obokata J."/>
            <person name="Shigenobu S."/>
        </authorList>
    </citation>
    <scope>NUCLEOTIDE SEQUENCE [LARGE SCALE GENOMIC DNA]</scope>
</reference>
<dbReference type="EMBL" id="BMAT01002874">
    <property type="protein sequence ID" value="GFS15919.1"/>
    <property type="molecule type" value="Genomic_DNA"/>
</dbReference>
<evidence type="ECO:0000313" key="2">
    <source>
        <dbReference type="Proteomes" id="UP000762676"/>
    </source>
</evidence>
<comment type="caution">
    <text evidence="1">The sequence shown here is derived from an EMBL/GenBank/DDBJ whole genome shotgun (WGS) entry which is preliminary data.</text>
</comment>
<dbReference type="Proteomes" id="UP000762676">
    <property type="component" value="Unassembled WGS sequence"/>
</dbReference>